<dbReference type="PANTHER" id="PTHR10030">
    <property type="entry name" value="ALPHA-L-FUCOSIDASE"/>
    <property type="match status" value="1"/>
</dbReference>
<dbReference type="EC" id="3.2.1.51" evidence="3"/>
<dbReference type="SUPFAM" id="SSF51445">
    <property type="entry name" value="(Trans)glycosidases"/>
    <property type="match status" value="1"/>
</dbReference>
<dbReference type="AlphaFoldDB" id="A0A8H7U9P2"/>
<proteinExistence type="inferred from homology"/>
<dbReference type="Pfam" id="PF01120">
    <property type="entry name" value="Alpha_L_fucos"/>
    <property type="match status" value="1"/>
</dbReference>
<evidence type="ECO:0000256" key="6">
    <source>
        <dbReference type="ARBA" id="ARBA00023295"/>
    </source>
</evidence>
<evidence type="ECO:0000256" key="2">
    <source>
        <dbReference type="ARBA" id="ARBA00007951"/>
    </source>
</evidence>
<accession>A0A8H7U9P2</accession>
<dbReference type="SMART" id="SM00812">
    <property type="entry name" value="Alpha_L_fucos"/>
    <property type="match status" value="1"/>
</dbReference>
<dbReference type="GO" id="GO:0016139">
    <property type="term" value="P:glycoside catabolic process"/>
    <property type="evidence" value="ECO:0007669"/>
    <property type="project" value="TreeGrafter"/>
</dbReference>
<evidence type="ECO:0000256" key="4">
    <source>
        <dbReference type="ARBA" id="ARBA00022729"/>
    </source>
</evidence>
<sequence length="759" mass="83003">MIHFKFVWLLAGILLHANAAPASSPSQPAQFTPVSLTNYYNNQGIGSGASLDGMGGGFPFNLIPNGGIINVGNILYNLTMQGNDNIAVSGQSLAVTPHTYGALYILATATYGPYANNITVVYDDGSSDITSIVVPDWQSDGVYVGFQSPSIIMKHSVADVTGYMFSIPIYVNPKKNLTKVTLPGGTFNIGTSALHIFAASAVQAANDSDLSFVRAVATSSKVPDDSGKLWQMVEADVHNSGTQWARGVQVRVMGYGVKTVVPGTIEFLAPGQRQTVYIGVSTSFNGQKAVQATLAIQGHNVIHNLLSTSLVLGTVSWQSTKASIGQHKAPRWFDEDKFGIFIHWGLYSVPAWGPPGVYAEWYWYNYLQVGSPTYNYHKKVYGENFEYDSFLPMFKPDKWDPNAWLDLISDAGANYFVLTSKHHEGWALWDTKVSNRSFAAMGPKRDFVQDLLTAAKKSYPKLKAGLYFSMPEWYNAAYPPWNGFGGGPYNPYTVKGVPYTGSPSFTDYVNQLQLPQLMELTELDLDLKIIWCDIGGINNSTVWQSKFFNDAAAKNYEVTVNDRCGLNSHDFTTPEYSTLNSITPEKWEATRGIDPYSFGFNQATLPNQYANASSLIQLLVDAVSKGGNLLLDIGPDKDGVVSDPQQATLKGMGSWLGVNGEAIYNTTYWWVTSQENNLRFTYASKAFYITALDNTPSGNVTIKSPIPIAPGNTIKHLGSSCGPFQWSSTKSGTVTFAVPDNCLNTIANVTAWVFKVNWS</sequence>
<dbReference type="PANTHER" id="PTHR10030:SF37">
    <property type="entry name" value="ALPHA-L-FUCOSIDASE-RELATED"/>
    <property type="match status" value="1"/>
</dbReference>
<dbReference type="Gene3D" id="3.20.20.80">
    <property type="entry name" value="Glycosidases"/>
    <property type="match status" value="1"/>
</dbReference>
<keyword evidence="4 7" id="KW-0732">Signal</keyword>
<evidence type="ECO:0000259" key="8">
    <source>
        <dbReference type="Pfam" id="PF01120"/>
    </source>
</evidence>
<feature type="signal peptide" evidence="7">
    <location>
        <begin position="1"/>
        <end position="19"/>
    </location>
</feature>
<keyword evidence="5" id="KW-0378">Hydrolase</keyword>
<evidence type="ECO:0000313" key="9">
    <source>
        <dbReference type="EMBL" id="KAG2171938.1"/>
    </source>
</evidence>
<dbReference type="InterPro" id="IPR017853">
    <property type="entry name" value="GH"/>
</dbReference>
<keyword evidence="10" id="KW-1185">Reference proteome</keyword>
<evidence type="ECO:0000256" key="3">
    <source>
        <dbReference type="ARBA" id="ARBA00012662"/>
    </source>
</evidence>
<organism evidence="9 10">
    <name type="scientific">Mortierella isabellina</name>
    <name type="common">Filamentous fungus</name>
    <name type="synonym">Umbelopsis isabellina</name>
    <dbReference type="NCBI Taxonomy" id="91625"/>
    <lineage>
        <taxon>Eukaryota</taxon>
        <taxon>Fungi</taxon>
        <taxon>Fungi incertae sedis</taxon>
        <taxon>Mucoromycota</taxon>
        <taxon>Mucoromycotina</taxon>
        <taxon>Umbelopsidomycetes</taxon>
        <taxon>Umbelopsidales</taxon>
        <taxon>Umbelopsidaceae</taxon>
        <taxon>Umbelopsis</taxon>
    </lineage>
</organism>
<comment type="function">
    <text evidence="1">Alpha-L-fucosidase is responsible for hydrolyzing the alpha-1,6-linked fucose joined to the reducing-end N-acetylglucosamine of the carbohydrate moieties of glycoproteins.</text>
</comment>
<dbReference type="InterPro" id="IPR016286">
    <property type="entry name" value="FUC_metazoa-typ"/>
</dbReference>
<feature type="domain" description="Glycoside hydrolase family 29 N-terminal" evidence="8">
    <location>
        <begin position="316"/>
        <end position="661"/>
    </location>
</feature>
<protein>
    <recommendedName>
        <fullName evidence="3">alpha-L-fucosidase</fullName>
        <ecNumber evidence="3">3.2.1.51</ecNumber>
    </recommendedName>
</protein>
<dbReference type="InterPro" id="IPR057739">
    <property type="entry name" value="Glyco_hydro_29_N"/>
</dbReference>
<dbReference type="InterPro" id="IPR000933">
    <property type="entry name" value="Glyco_hydro_29"/>
</dbReference>
<gene>
    <name evidence="9" type="ORF">INT43_001414</name>
</gene>
<dbReference type="GO" id="GO:0004560">
    <property type="term" value="F:alpha-L-fucosidase activity"/>
    <property type="evidence" value="ECO:0007669"/>
    <property type="project" value="UniProtKB-EC"/>
</dbReference>
<reference evidence="9" key="1">
    <citation type="submission" date="2020-12" db="EMBL/GenBank/DDBJ databases">
        <title>Metabolic potential, ecology and presence of endohyphal bacteria is reflected in genomic diversity of Mucoromycotina.</title>
        <authorList>
            <person name="Muszewska A."/>
            <person name="Okrasinska A."/>
            <person name="Steczkiewicz K."/>
            <person name="Drgas O."/>
            <person name="Orlowska M."/>
            <person name="Perlinska-Lenart U."/>
            <person name="Aleksandrzak-Piekarczyk T."/>
            <person name="Szatraj K."/>
            <person name="Zielenkiewicz U."/>
            <person name="Pilsyk S."/>
            <person name="Malc E."/>
            <person name="Mieczkowski P."/>
            <person name="Kruszewska J.S."/>
            <person name="Biernat P."/>
            <person name="Pawlowska J."/>
        </authorList>
    </citation>
    <scope>NUCLEOTIDE SEQUENCE</scope>
    <source>
        <strain evidence="9">WA0000067209</strain>
    </source>
</reference>
<dbReference type="GO" id="GO:0006004">
    <property type="term" value="P:fucose metabolic process"/>
    <property type="evidence" value="ECO:0007669"/>
    <property type="project" value="InterPro"/>
</dbReference>
<keyword evidence="6" id="KW-0326">Glycosidase</keyword>
<evidence type="ECO:0000256" key="5">
    <source>
        <dbReference type="ARBA" id="ARBA00022801"/>
    </source>
</evidence>
<name>A0A8H7U9P2_MORIS</name>
<feature type="chain" id="PRO_5034233726" description="alpha-L-fucosidase" evidence="7">
    <location>
        <begin position="20"/>
        <end position="759"/>
    </location>
</feature>
<dbReference type="EMBL" id="JAEPQZ010000018">
    <property type="protein sequence ID" value="KAG2171938.1"/>
    <property type="molecule type" value="Genomic_DNA"/>
</dbReference>
<evidence type="ECO:0000256" key="1">
    <source>
        <dbReference type="ARBA" id="ARBA00004071"/>
    </source>
</evidence>
<dbReference type="PRINTS" id="PR00741">
    <property type="entry name" value="GLHYDRLASE29"/>
</dbReference>
<dbReference type="Proteomes" id="UP000654370">
    <property type="component" value="Unassembled WGS sequence"/>
</dbReference>
<dbReference type="OrthoDB" id="6039950at2759"/>
<comment type="caution">
    <text evidence="9">The sequence shown here is derived from an EMBL/GenBank/DDBJ whole genome shotgun (WGS) entry which is preliminary data.</text>
</comment>
<evidence type="ECO:0000313" key="10">
    <source>
        <dbReference type="Proteomes" id="UP000654370"/>
    </source>
</evidence>
<evidence type="ECO:0000256" key="7">
    <source>
        <dbReference type="SAM" id="SignalP"/>
    </source>
</evidence>
<comment type="similarity">
    <text evidence="2">Belongs to the glycosyl hydrolase 29 family.</text>
</comment>